<name>A0A1M6LJY5_9FIRM</name>
<dbReference type="RefSeq" id="WP_149735797.1">
    <property type="nucleotide sequence ID" value="NZ_FQZD01000034.1"/>
</dbReference>
<evidence type="ECO:0000313" key="4">
    <source>
        <dbReference type="Proteomes" id="UP000322917"/>
    </source>
</evidence>
<dbReference type="OrthoDB" id="9808275at2"/>
<dbReference type="PANTHER" id="PTHR42742">
    <property type="entry name" value="TRANSCRIPTIONAL REPRESSOR MPRA"/>
    <property type="match status" value="1"/>
</dbReference>
<dbReference type="GO" id="GO:0016853">
    <property type="term" value="F:isomerase activity"/>
    <property type="evidence" value="ECO:0007669"/>
    <property type="project" value="UniProtKB-KW"/>
</dbReference>
<organism evidence="3 4">
    <name type="scientific">Propionispora hippei DSM 15287</name>
    <dbReference type="NCBI Taxonomy" id="1123003"/>
    <lineage>
        <taxon>Bacteria</taxon>
        <taxon>Bacillati</taxon>
        <taxon>Bacillota</taxon>
        <taxon>Negativicutes</taxon>
        <taxon>Selenomonadales</taxon>
        <taxon>Sporomusaceae</taxon>
        <taxon>Propionispora</taxon>
    </lineage>
</organism>
<proteinExistence type="predicted"/>
<protein>
    <submittedName>
        <fullName evidence="3">Mannose-6-phosphate isomerase, class I</fullName>
    </submittedName>
</protein>
<evidence type="ECO:0000256" key="1">
    <source>
        <dbReference type="ARBA" id="ARBA00022723"/>
    </source>
</evidence>
<dbReference type="InterPro" id="IPR016847">
    <property type="entry name" value="Man6P_Isoase_Firm_lng_prd"/>
</dbReference>
<dbReference type="InterPro" id="IPR051804">
    <property type="entry name" value="Carb_Metab_Reg_Kinase/Isom"/>
</dbReference>
<reference evidence="3 4" key="1">
    <citation type="submission" date="2016-11" db="EMBL/GenBank/DDBJ databases">
        <authorList>
            <person name="Varghese N."/>
            <person name="Submissions S."/>
        </authorList>
    </citation>
    <scope>NUCLEOTIDE SEQUENCE [LARGE SCALE GENOMIC DNA]</scope>
    <source>
        <strain evidence="3 4">DSM 15287</strain>
    </source>
</reference>
<sequence length="588" mass="68035">MYFKGRTANYDKAPMIEIDGYRDNAVRGYDRILEILHKTIRKSNKQKMVIVIDYYHGVRKEELETSLINRIGAEKIIYSEEAKLPEHIIRKKLDRNITEDRVFGVLSVHKLIEFYDEKLLSVLKETIDKVDHGVVIVYGIGAALITKGDILIYGDMARWEIQQRLRSKELDNWGAGNFNEDILRKYKRAYFVEWRVLDRHKRSLFDDIDYLIDTNRKDDPKMITGNAFRGALDQASKKPFRLVPYFDEGIWGGKWMEEVCDLRKTYNNFAWCFDGVPEENSVYLKIDDVVIEIAAINIVFRKPNELLGPKVHSRFGLEFPIRFDFLDTMGGGNLSLQVHPLTEYIQENFGMHYTQDESYYILDAEADACVYLGIKDGVNRENLIPALEKAQRKGETFDDTKYINKFSIKKHDHILIPAGTIHCSGKNAMVLEISATPYIFTMKLWDWGRVGLDGIPRPVHIEHGKNVIQHDRNTKWVQANLLNRVDLIKEEDGIREERTGLHELEFIETRRHWFDKEVKHNTGGSVNMLNLVEGEEAVVTSPTGKFDPFVVHYAETFIVPSCVGEYTVAPYGKSKGKRIATIKAYVRI</sequence>
<dbReference type="InterPro" id="IPR011051">
    <property type="entry name" value="RmlC_Cupin_sf"/>
</dbReference>
<dbReference type="PIRSF" id="PIRSF026713">
    <property type="entry name" value="PMI_Firm_long_prd"/>
    <property type="match status" value="1"/>
</dbReference>
<dbReference type="EMBL" id="FQZD01000034">
    <property type="protein sequence ID" value="SHJ71514.1"/>
    <property type="molecule type" value="Genomic_DNA"/>
</dbReference>
<dbReference type="GO" id="GO:0046872">
    <property type="term" value="F:metal ion binding"/>
    <property type="evidence" value="ECO:0007669"/>
    <property type="project" value="UniProtKB-KW"/>
</dbReference>
<dbReference type="PANTHER" id="PTHR42742:SF3">
    <property type="entry name" value="FRUCTOKINASE"/>
    <property type="match status" value="1"/>
</dbReference>
<evidence type="ECO:0000256" key="2">
    <source>
        <dbReference type="ARBA" id="ARBA00022833"/>
    </source>
</evidence>
<dbReference type="Proteomes" id="UP000322917">
    <property type="component" value="Unassembled WGS sequence"/>
</dbReference>
<gene>
    <name evidence="3" type="ORF">SAMN02745170_03143</name>
</gene>
<accession>A0A1M6LJY5</accession>
<evidence type="ECO:0000313" key="3">
    <source>
        <dbReference type="EMBL" id="SHJ71514.1"/>
    </source>
</evidence>
<dbReference type="AlphaFoldDB" id="A0A1M6LJY5"/>
<keyword evidence="4" id="KW-1185">Reference proteome</keyword>
<dbReference type="Gene3D" id="2.60.120.10">
    <property type="entry name" value="Jelly Rolls"/>
    <property type="match status" value="1"/>
</dbReference>
<dbReference type="InterPro" id="IPR014710">
    <property type="entry name" value="RmlC-like_jellyroll"/>
</dbReference>
<keyword evidence="3" id="KW-0413">Isomerase</keyword>
<dbReference type="CDD" id="cd07010">
    <property type="entry name" value="cupin_PMI_type_I_N_bac"/>
    <property type="match status" value="1"/>
</dbReference>
<dbReference type="SUPFAM" id="SSF51182">
    <property type="entry name" value="RmlC-like cupins"/>
    <property type="match status" value="1"/>
</dbReference>
<keyword evidence="1" id="KW-0479">Metal-binding</keyword>
<keyword evidence="2" id="KW-0862">Zinc</keyword>